<dbReference type="Proteomes" id="UP000297280">
    <property type="component" value="Unassembled WGS sequence"/>
</dbReference>
<evidence type="ECO:0000313" key="2">
    <source>
        <dbReference type="Proteomes" id="UP000297280"/>
    </source>
</evidence>
<keyword evidence="2" id="KW-1185">Reference proteome</keyword>
<dbReference type="EMBL" id="PQXO01000665">
    <property type="protein sequence ID" value="TGO83313.1"/>
    <property type="molecule type" value="Genomic_DNA"/>
</dbReference>
<name>A0A4Z1KAW8_9HELO</name>
<comment type="caution">
    <text evidence="1">The sequence shown here is derived from an EMBL/GenBank/DDBJ whole genome shotgun (WGS) entry which is preliminary data.</text>
</comment>
<accession>A0A4Z1KAW8</accession>
<proteinExistence type="predicted"/>
<organism evidence="1 2">
    <name type="scientific">Botrytis porri</name>
    <dbReference type="NCBI Taxonomy" id="87229"/>
    <lineage>
        <taxon>Eukaryota</taxon>
        <taxon>Fungi</taxon>
        <taxon>Dikarya</taxon>
        <taxon>Ascomycota</taxon>
        <taxon>Pezizomycotina</taxon>
        <taxon>Leotiomycetes</taxon>
        <taxon>Helotiales</taxon>
        <taxon>Sclerotiniaceae</taxon>
        <taxon>Botrytis</taxon>
    </lineage>
</organism>
<dbReference type="AlphaFoldDB" id="A0A4Z1KAW8"/>
<sequence>MEQLDSSGSYGAHAEVLAYVGADDVRYSALVLTTNKAVYTVRILVDLATAATTRTSDNAATVFNLRNPQLVPWSTLFGTTAASNSVACDMAG</sequence>
<reference evidence="1 2" key="1">
    <citation type="submission" date="2017-12" db="EMBL/GenBank/DDBJ databases">
        <title>Comparative genomics of Botrytis spp.</title>
        <authorList>
            <person name="Valero-Jimenez C.A."/>
            <person name="Tapia P."/>
            <person name="Veloso J."/>
            <person name="Silva-Moreno E."/>
            <person name="Staats M."/>
            <person name="Valdes J.H."/>
            <person name="Van Kan J.A.L."/>
        </authorList>
    </citation>
    <scope>NUCLEOTIDE SEQUENCE [LARGE SCALE GENOMIC DNA]</scope>
    <source>
        <strain evidence="1 2">MUCL3349</strain>
    </source>
</reference>
<protein>
    <submittedName>
        <fullName evidence="1">Uncharacterized protein</fullName>
    </submittedName>
</protein>
<evidence type="ECO:0000313" key="1">
    <source>
        <dbReference type="EMBL" id="TGO83313.1"/>
    </source>
</evidence>
<gene>
    <name evidence="1" type="ORF">BPOR_0666g00080</name>
</gene>